<organism evidence="1 2">
    <name type="scientific">Chitinophaga flava</name>
    <dbReference type="NCBI Taxonomy" id="2259036"/>
    <lineage>
        <taxon>Bacteria</taxon>
        <taxon>Pseudomonadati</taxon>
        <taxon>Bacteroidota</taxon>
        <taxon>Chitinophagia</taxon>
        <taxon>Chitinophagales</taxon>
        <taxon>Chitinophagaceae</taxon>
        <taxon>Chitinophaga</taxon>
    </lineage>
</organism>
<sequence length="67" mass="7578">MEKRWGLVLALLLLFFTGTKAQTAKTIKMALPAQTLSITILRPANDVYTYLSVPANYSECMSRTRRL</sequence>
<evidence type="ECO:0000313" key="2">
    <source>
        <dbReference type="Proteomes" id="UP000253410"/>
    </source>
</evidence>
<reference evidence="1 2" key="1">
    <citation type="submission" date="2018-05" db="EMBL/GenBank/DDBJ databases">
        <title>Chitinophaga sp. K3CV102501T nov., isolated from isolated from a monsoon evergreen broad-leaved forest soil.</title>
        <authorList>
            <person name="Lv Y."/>
        </authorList>
    </citation>
    <scope>NUCLEOTIDE SEQUENCE [LARGE SCALE GENOMIC DNA]</scope>
    <source>
        <strain evidence="1 2">GDMCC 1.1325</strain>
    </source>
</reference>
<dbReference type="AlphaFoldDB" id="A0A365XXA5"/>
<keyword evidence="2" id="KW-1185">Reference proteome</keyword>
<dbReference type="Proteomes" id="UP000253410">
    <property type="component" value="Unassembled WGS sequence"/>
</dbReference>
<name>A0A365XXA5_9BACT</name>
<evidence type="ECO:0000313" key="1">
    <source>
        <dbReference type="EMBL" id="RBL90334.1"/>
    </source>
</evidence>
<protein>
    <submittedName>
        <fullName evidence="1">Uncharacterized protein</fullName>
    </submittedName>
</protein>
<proteinExistence type="predicted"/>
<gene>
    <name evidence="1" type="ORF">DF182_28115</name>
</gene>
<dbReference type="RefSeq" id="WP_113619082.1">
    <property type="nucleotide sequence ID" value="NZ_QFFJ01000002.1"/>
</dbReference>
<comment type="caution">
    <text evidence="1">The sequence shown here is derived from an EMBL/GenBank/DDBJ whole genome shotgun (WGS) entry which is preliminary data.</text>
</comment>
<dbReference type="EMBL" id="QFFJ01000002">
    <property type="protein sequence ID" value="RBL90334.1"/>
    <property type="molecule type" value="Genomic_DNA"/>
</dbReference>
<accession>A0A365XXA5</accession>